<evidence type="ECO:0000313" key="6">
    <source>
        <dbReference type="Proteomes" id="UP000433050"/>
    </source>
</evidence>
<dbReference type="EC" id="2.7.7.65" evidence="1"/>
<dbReference type="Proteomes" id="UP000433050">
    <property type="component" value="Unassembled WGS sequence"/>
</dbReference>
<feature type="transmembrane region" description="Helical" evidence="3">
    <location>
        <begin position="119"/>
        <end position="139"/>
    </location>
</feature>
<dbReference type="PANTHER" id="PTHR45138">
    <property type="entry name" value="REGULATORY COMPONENTS OF SENSORY TRANSDUCTION SYSTEM"/>
    <property type="match status" value="1"/>
</dbReference>
<feature type="transmembrane region" description="Helical" evidence="3">
    <location>
        <begin position="34"/>
        <end position="55"/>
    </location>
</feature>
<accession>A0A5S9NKL4</accession>
<dbReference type="SMART" id="SM00267">
    <property type="entry name" value="GGDEF"/>
    <property type="match status" value="1"/>
</dbReference>
<protein>
    <recommendedName>
        <fullName evidence="1">diguanylate cyclase</fullName>
        <ecNumber evidence="1">2.7.7.65</ecNumber>
    </recommendedName>
</protein>
<feature type="transmembrane region" description="Helical" evidence="3">
    <location>
        <begin position="151"/>
        <end position="169"/>
    </location>
</feature>
<dbReference type="PROSITE" id="PS50887">
    <property type="entry name" value="GGDEF"/>
    <property type="match status" value="1"/>
</dbReference>
<dbReference type="RefSeq" id="WP_159598280.1">
    <property type="nucleotide sequence ID" value="NZ_CACSAS010000001.1"/>
</dbReference>
<evidence type="ECO:0000256" key="3">
    <source>
        <dbReference type="SAM" id="Phobius"/>
    </source>
</evidence>
<evidence type="ECO:0000313" key="5">
    <source>
        <dbReference type="EMBL" id="CAA0091203.1"/>
    </source>
</evidence>
<feature type="transmembrane region" description="Helical" evidence="3">
    <location>
        <begin position="6"/>
        <end position="27"/>
    </location>
</feature>
<dbReference type="InterPro" id="IPR043128">
    <property type="entry name" value="Rev_trsase/Diguanyl_cyclase"/>
</dbReference>
<dbReference type="InterPro" id="IPR050469">
    <property type="entry name" value="Diguanylate_Cyclase"/>
</dbReference>
<dbReference type="Pfam" id="PF00990">
    <property type="entry name" value="GGDEF"/>
    <property type="match status" value="1"/>
</dbReference>
<keyword evidence="3" id="KW-0472">Membrane</keyword>
<sequence>MTPLRLFILLNPAIGLVFATVFVVLWLNQRNRPYILMMAGASASYALAVTAQMTIPAMPRIGLNTMTSAVLYQLALSLFVDAMLTRVGVVGNRRWLLGISAVILSLVAYFFYVDDSLSTRIYVQNLGAGAMLCFAALRLLAAPVWKPIDRVLFWVVLLTGLHFLPRTVMTMRVDVPAGMITPENFGRSLFYSALGFALVILALLLCLTFLLAVALDIFDDLRRERNGDSLTPLLNRRGFEEEADRRLVRLHGAPASVIFCDIDRFKSINDGHGHAAGDEVIRAVGRLIAEELRREDIAGRIGGEEFVILLPQSGHEDARLLAERLRARIAELHIGALAGATLTASFGVAEAGPNEPLDEVMERADDMLYRAKRGGRNRVEG</sequence>
<dbReference type="GO" id="GO:0052621">
    <property type="term" value="F:diguanylate cyclase activity"/>
    <property type="evidence" value="ECO:0007669"/>
    <property type="project" value="UniProtKB-EC"/>
</dbReference>
<dbReference type="SUPFAM" id="SSF55073">
    <property type="entry name" value="Nucleotide cyclase"/>
    <property type="match status" value="1"/>
</dbReference>
<organism evidence="5 6">
    <name type="scientific">Starkeya nomas</name>
    <dbReference type="NCBI Taxonomy" id="2666134"/>
    <lineage>
        <taxon>Bacteria</taxon>
        <taxon>Pseudomonadati</taxon>
        <taxon>Pseudomonadota</taxon>
        <taxon>Alphaproteobacteria</taxon>
        <taxon>Hyphomicrobiales</taxon>
        <taxon>Xanthobacteraceae</taxon>
        <taxon>Starkeya</taxon>
    </lineage>
</organism>
<reference evidence="5 6" key="1">
    <citation type="submission" date="2019-12" db="EMBL/GenBank/DDBJ databases">
        <authorList>
            <person name="Reyes-Prieto M."/>
        </authorList>
    </citation>
    <scope>NUCLEOTIDE SEQUENCE [LARGE SCALE GENOMIC DNA]</scope>
    <source>
        <strain evidence="5">HF14-78462</strain>
    </source>
</reference>
<dbReference type="InterPro" id="IPR029787">
    <property type="entry name" value="Nucleotide_cyclase"/>
</dbReference>
<feature type="domain" description="GGDEF" evidence="4">
    <location>
        <begin position="253"/>
        <end position="381"/>
    </location>
</feature>
<dbReference type="Gene3D" id="3.30.70.270">
    <property type="match status" value="1"/>
</dbReference>
<dbReference type="FunFam" id="3.30.70.270:FF:000001">
    <property type="entry name" value="Diguanylate cyclase domain protein"/>
    <property type="match status" value="1"/>
</dbReference>
<dbReference type="CDD" id="cd01949">
    <property type="entry name" value="GGDEF"/>
    <property type="match status" value="1"/>
</dbReference>
<evidence type="ECO:0000259" key="4">
    <source>
        <dbReference type="PROSITE" id="PS50887"/>
    </source>
</evidence>
<comment type="catalytic activity">
    <reaction evidence="2">
        <text>2 GTP = 3',3'-c-di-GMP + 2 diphosphate</text>
        <dbReference type="Rhea" id="RHEA:24898"/>
        <dbReference type="ChEBI" id="CHEBI:33019"/>
        <dbReference type="ChEBI" id="CHEBI:37565"/>
        <dbReference type="ChEBI" id="CHEBI:58805"/>
        <dbReference type="EC" id="2.7.7.65"/>
    </reaction>
</comment>
<dbReference type="PANTHER" id="PTHR45138:SF9">
    <property type="entry name" value="DIGUANYLATE CYCLASE DGCM-RELATED"/>
    <property type="match status" value="1"/>
</dbReference>
<keyword evidence="3" id="KW-0812">Transmembrane</keyword>
<evidence type="ECO:0000256" key="1">
    <source>
        <dbReference type="ARBA" id="ARBA00012528"/>
    </source>
</evidence>
<gene>
    <name evidence="5" type="ORF">STARVERO_01277</name>
</gene>
<dbReference type="InterPro" id="IPR000160">
    <property type="entry name" value="GGDEF_dom"/>
</dbReference>
<proteinExistence type="predicted"/>
<name>A0A5S9NKL4_9HYPH</name>
<feature type="transmembrane region" description="Helical" evidence="3">
    <location>
        <begin position="61"/>
        <end position="83"/>
    </location>
</feature>
<evidence type="ECO:0000256" key="2">
    <source>
        <dbReference type="ARBA" id="ARBA00034247"/>
    </source>
</evidence>
<feature type="transmembrane region" description="Helical" evidence="3">
    <location>
        <begin position="95"/>
        <end position="113"/>
    </location>
</feature>
<feature type="transmembrane region" description="Helical" evidence="3">
    <location>
        <begin position="189"/>
        <end position="215"/>
    </location>
</feature>
<dbReference type="EMBL" id="CACSAS010000001">
    <property type="protein sequence ID" value="CAA0091203.1"/>
    <property type="molecule type" value="Genomic_DNA"/>
</dbReference>
<keyword evidence="3" id="KW-1133">Transmembrane helix</keyword>
<dbReference type="NCBIfam" id="TIGR00254">
    <property type="entry name" value="GGDEF"/>
    <property type="match status" value="1"/>
</dbReference>
<dbReference type="AlphaFoldDB" id="A0A5S9NKL4"/>
<keyword evidence="6" id="KW-1185">Reference proteome</keyword>